<comment type="caution">
    <text evidence="1">The sequence shown here is derived from an EMBL/GenBank/DDBJ whole genome shotgun (WGS) entry which is preliminary data.</text>
</comment>
<evidence type="ECO:0000313" key="1">
    <source>
        <dbReference type="EMBL" id="KAJ0094243.1"/>
    </source>
</evidence>
<protein>
    <submittedName>
        <fullName evidence="1">Uncharacterized protein</fullName>
    </submittedName>
</protein>
<gene>
    <name evidence="1" type="ORF">Patl1_16386</name>
</gene>
<reference evidence="2" key="1">
    <citation type="journal article" date="2023" name="G3 (Bethesda)">
        <title>Genome assembly and association tests identify interacting loci associated with vigor, precocity, and sex in interspecific pistachio rootstocks.</title>
        <authorList>
            <person name="Palmer W."/>
            <person name="Jacygrad E."/>
            <person name="Sagayaradj S."/>
            <person name="Cavanaugh K."/>
            <person name="Han R."/>
            <person name="Bertier L."/>
            <person name="Beede B."/>
            <person name="Kafkas S."/>
            <person name="Golino D."/>
            <person name="Preece J."/>
            <person name="Michelmore R."/>
        </authorList>
    </citation>
    <scope>NUCLEOTIDE SEQUENCE [LARGE SCALE GENOMIC DNA]</scope>
</reference>
<sequence length="755" mass="85363">MKPYTHFTKTLSFSSKFQRSIFTKSQNDSTLPSDIVNVTDEFISIFTIRPFSPNNPELINLAPKLTNKVVETVLNNFKSWRVAHAFFIWASNQSGYKHNIYTYNAMASILSRARQNAPLKVLAQDVVNSRCFMSPGALGFLIRCLGSLGLVEEANMLFDQVKMMGLCVPNSYSYNCLLEAISKSGSTDLVEMRLKEMHDHGWGYDKYTLTPVLQVYCNSGEFEKALSTFNEIYNQGWVDEHVFYILVMSFTKWGEVEKACELIERMEDCNVRLNEKTFCMLIHGFVKESRIDKALQLFDKMKKSGFAPDVSIYDVMIGGLCKTREREKALQLYLEMKESGKKPDVGVLSKLLSSCCDEGELTHLLKESWDEMDAQTVTVLCNSVMSVLVNNGSVDKAYNLLQAMIRGETIPNVGVEMLFNFKGKVFPNTSSFSIVIDNLLQDGKLDLALSLFRDMIQIGCKQNVLLYNNLIYSLCNSNRLEESYELLKEMEQSGFEPTHFTHNSIFGCLCMRQDVLGALNLVRKMRAHGHEPWTKHSTLLIKSLCKNGKVVDACKFLSDMVQEGFLPDTISYSAAMNGLLNNQEVDLALELFHNICASGYCPDVVAYNIMIKGLCKAQRIAESEQLLNEMIMKGLIPSCGRPKAALVHFRTMKQEGMKPDIFVYVALLSAFLSDLNPLLAFEILKEMVDEGNFPDPVDKNYVVVRDVISKLSEDTQTALHETLSVWIDVPGFKKHIFSVWIDVPGLKKHILLVSE</sequence>
<keyword evidence="2" id="KW-1185">Reference proteome</keyword>
<dbReference type="Proteomes" id="UP001164250">
    <property type="component" value="Chromosome 6"/>
</dbReference>
<accession>A0ACC1B5M0</accession>
<evidence type="ECO:0000313" key="2">
    <source>
        <dbReference type="Proteomes" id="UP001164250"/>
    </source>
</evidence>
<proteinExistence type="predicted"/>
<name>A0ACC1B5M0_9ROSI</name>
<dbReference type="EMBL" id="CM047902">
    <property type="protein sequence ID" value="KAJ0094243.1"/>
    <property type="molecule type" value="Genomic_DNA"/>
</dbReference>
<organism evidence="1 2">
    <name type="scientific">Pistacia atlantica</name>
    <dbReference type="NCBI Taxonomy" id="434234"/>
    <lineage>
        <taxon>Eukaryota</taxon>
        <taxon>Viridiplantae</taxon>
        <taxon>Streptophyta</taxon>
        <taxon>Embryophyta</taxon>
        <taxon>Tracheophyta</taxon>
        <taxon>Spermatophyta</taxon>
        <taxon>Magnoliopsida</taxon>
        <taxon>eudicotyledons</taxon>
        <taxon>Gunneridae</taxon>
        <taxon>Pentapetalae</taxon>
        <taxon>rosids</taxon>
        <taxon>malvids</taxon>
        <taxon>Sapindales</taxon>
        <taxon>Anacardiaceae</taxon>
        <taxon>Pistacia</taxon>
    </lineage>
</organism>